<dbReference type="Gene3D" id="3.30.1310.10">
    <property type="entry name" value="Nucleoid-associated protein YbaB-like domain"/>
    <property type="match status" value="1"/>
</dbReference>
<reference evidence="2 3" key="1">
    <citation type="submission" date="2021-01" db="EMBL/GenBank/DDBJ databases">
        <title>Whole genome shotgun sequence of Plantactinospora endophytica NBRC 110450.</title>
        <authorList>
            <person name="Komaki H."/>
            <person name="Tamura T."/>
        </authorList>
    </citation>
    <scope>NUCLEOTIDE SEQUENCE [LARGE SCALE GENOMIC DNA]</scope>
    <source>
        <strain evidence="2 3">NBRC 110450</strain>
    </source>
</reference>
<feature type="compositionally biased region" description="Basic and acidic residues" evidence="1">
    <location>
        <begin position="84"/>
        <end position="96"/>
    </location>
</feature>
<name>A0ABQ4DWC2_9ACTN</name>
<evidence type="ECO:0000256" key="1">
    <source>
        <dbReference type="SAM" id="MobiDB-lite"/>
    </source>
</evidence>
<dbReference type="InterPro" id="IPR036894">
    <property type="entry name" value="YbaB-like_sf"/>
</dbReference>
<evidence type="ECO:0000313" key="3">
    <source>
        <dbReference type="Proteomes" id="UP000646749"/>
    </source>
</evidence>
<evidence type="ECO:0000313" key="2">
    <source>
        <dbReference type="EMBL" id="GIG86387.1"/>
    </source>
</evidence>
<proteinExistence type="predicted"/>
<dbReference type="InterPro" id="IPR004401">
    <property type="entry name" value="YbaB/EbfC"/>
</dbReference>
<accession>A0ABQ4DWC2</accession>
<organism evidence="2 3">
    <name type="scientific">Plantactinospora endophytica</name>
    <dbReference type="NCBI Taxonomy" id="673535"/>
    <lineage>
        <taxon>Bacteria</taxon>
        <taxon>Bacillati</taxon>
        <taxon>Actinomycetota</taxon>
        <taxon>Actinomycetes</taxon>
        <taxon>Micromonosporales</taxon>
        <taxon>Micromonosporaceae</taxon>
        <taxon>Plantactinospora</taxon>
    </lineage>
</organism>
<feature type="region of interest" description="Disordered" evidence="1">
    <location>
        <begin position="84"/>
        <end position="109"/>
    </location>
</feature>
<dbReference type="RefSeq" id="WP_203865016.1">
    <property type="nucleotide sequence ID" value="NZ_BONW01000004.1"/>
</dbReference>
<comment type="caution">
    <text evidence="2">The sequence shown here is derived from an EMBL/GenBank/DDBJ whole genome shotgun (WGS) entry which is preliminary data.</text>
</comment>
<dbReference type="Pfam" id="PF02575">
    <property type="entry name" value="YbaB_DNA_bd"/>
    <property type="match status" value="1"/>
</dbReference>
<protein>
    <recommendedName>
        <fullName evidence="4">YbaB/EbfC family DNA-binding protein</fullName>
    </recommendedName>
</protein>
<dbReference type="SUPFAM" id="SSF82607">
    <property type="entry name" value="YbaB-like"/>
    <property type="match status" value="1"/>
</dbReference>
<keyword evidence="3" id="KW-1185">Reference proteome</keyword>
<sequence>MAEYPALDRLEQLANGLDDLQFQMNRRIEELQAQPVELESESGAVRVTVDHGGRVDRVDITSRGMRYSPEQLGSEITGTIRRAQREATRRLQDSMREVLGSAADDYPLS</sequence>
<gene>
    <name evidence="2" type="ORF">Pen02_13230</name>
</gene>
<evidence type="ECO:0008006" key="4">
    <source>
        <dbReference type="Google" id="ProtNLM"/>
    </source>
</evidence>
<dbReference type="Proteomes" id="UP000646749">
    <property type="component" value="Unassembled WGS sequence"/>
</dbReference>
<dbReference type="EMBL" id="BONW01000004">
    <property type="protein sequence ID" value="GIG86387.1"/>
    <property type="molecule type" value="Genomic_DNA"/>
</dbReference>